<reference evidence="3 4" key="1">
    <citation type="submission" date="2024-05" db="EMBL/GenBank/DDBJ databases">
        <authorList>
            <consortium name="Candidatus Magnetaquicoccaceae bacterium FCR-1 genome sequencing consortium"/>
            <person name="Shimoshige H."/>
            <person name="Shimamura S."/>
            <person name="Taoka A."/>
            <person name="Kobayashi H."/>
            <person name="Maekawa T."/>
        </authorList>
    </citation>
    <scope>NUCLEOTIDE SEQUENCE [LARGE SCALE GENOMIC DNA]</scope>
    <source>
        <strain evidence="3 4">FCR-1</strain>
    </source>
</reference>
<dbReference type="CDD" id="cd00060">
    <property type="entry name" value="FHA"/>
    <property type="match status" value="1"/>
</dbReference>
<evidence type="ECO:0000313" key="4">
    <source>
        <dbReference type="Proteomes" id="UP001628193"/>
    </source>
</evidence>
<dbReference type="Proteomes" id="UP001628193">
    <property type="component" value="Unassembled WGS sequence"/>
</dbReference>
<evidence type="ECO:0000256" key="1">
    <source>
        <dbReference type="SAM" id="MobiDB-lite"/>
    </source>
</evidence>
<feature type="domain" description="FHA" evidence="2">
    <location>
        <begin position="45"/>
        <end position="97"/>
    </location>
</feature>
<feature type="compositionally biased region" description="Basic and acidic residues" evidence="1">
    <location>
        <begin position="155"/>
        <end position="170"/>
    </location>
</feature>
<dbReference type="SMART" id="SM00240">
    <property type="entry name" value="FHA"/>
    <property type="match status" value="1"/>
</dbReference>
<dbReference type="SUPFAM" id="SSF49879">
    <property type="entry name" value="SMAD/FHA domain"/>
    <property type="match status" value="1"/>
</dbReference>
<evidence type="ECO:0000259" key="2">
    <source>
        <dbReference type="PROSITE" id="PS50006"/>
    </source>
</evidence>
<dbReference type="Pfam" id="PF00498">
    <property type="entry name" value="FHA"/>
    <property type="match status" value="1"/>
</dbReference>
<dbReference type="InterPro" id="IPR008984">
    <property type="entry name" value="SMAD_FHA_dom_sf"/>
</dbReference>
<dbReference type="PROSITE" id="PS50006">
    <property type="entry name" value="FHA_DOMAIN"/>
    <property type="match status" value="1"/>
</dbReference>
<gene>
    <name evidence="3" type="ORF">SIID45300_00199</name>
</gene>
<evidence type="ECO:0000313" key="3">
    <source>
        <dbReference type="EMBL" id="GAB0055900.1"/>
    </source>
</evidence>
<accession>A0ABQ0C4T3</accession>
<dbReference type="Gene3D" id="2.60.200.20">
    <property type="match status" value="1"/>
</dbReference>
<feature type="region of interest" description="Disordered" evidence="1">
    <location>
        <begin position="147"/>
        <end position="170"/>
    </location>
</feature>
<keyword evidence="4" id="KW-1185">Reference proteome</keyword>
<sequence>MAMQRLPNPSSILPNGVFPQLLFHIQEPECNGYDFHYHVQEHAEFLIGRAAIHLHPFQGIRILLQDQGVSLQHARIFPHAKGFWMIEDLGSSNGTFLRPPEPRHATWHRLEEPAPLPESTAIRVGQTLLTVRYLDAEGRLHPRAASWHTGQMGAHSREPHPRNPHKDVAR</sequence>
<comment type="caution">
    <text evidence="3">The sequence shown here is derived from an EMBL/GenBank/DDBJ whole genome shotgun (WGS) entry which is preliminary data.</text>
</comment>
<dbReference type="EMBL" id="BAAFGK010000001">
    <property type="protein sequence ID" value="GAB0055900.1"/>
    <property type="molecule type" value="Genomic_DNA"/>
</dbReference>
<proteinExistence type="predicted"/>
<organism evidence="3 4">
    <name type="scientific">Candidatus Magnetaquiglobus chichijimensis</name>
    <dbReference type="NCBI Taxonomy" id="3141448"/>
    <lineage>
        <taxon>Bacteria</taxon>
        <taxon>Pseudomonadati</taxon>
        <taxon>Pseudomonadota</taxon>
        <taxon>Magnetococcia</taxon>
        <taxon>Magnetococcales</taxon>
        <taxon>Candidatus Magnetaquicoccaceae</taxon>
        <taxon>Candidatus Magnetaquiglobus</taxon>
    </lineage>
</organism>
<protein>
    <recommendedName>
        <fullName evidence="2">FHA domain-containing protein</fullName>
    </recommendedName>
</protein>
<reference evidence="3 4" key="2">
    <citation type="submission" date="2024-09" db="EMBL/GenBank/DDBJ databases">
        <title>Draft genome sequence of Candidatus Magnetaquicoccaceae bacterium FCR-1.</title>
        <authorList>
            <person name="Shimoshige H."/>
            <person name="Shimamura S."/>
            <person name="Taoka A."/>
            <person name="Kobayashi H."/>
            <person name="Maekawa T."/>
        </authorList>
    </citation>
    <scope>NUCLEOTIDE SEQUENCE [LARGE SCALE GENOMIC DNA]</scope>
    <source>
        <strain evidence="3 4">FCR-1</strain>
    </source>
</reference>
<dbReference type="InterPro" id="IPR000253">
    <property type="entry name" value="FHA_dom"/>
</dbReference>
<name>A0ABQ0C4T3_9PROT</name>